<evidence type="ECO:0000313" key="4">
    <source>
        <dbReference type="Proteomes" id="UP001319827"/>
    </source>
</evidence>
<reference evidence="3 4" key="2">
    <citation type="journal article" date="2021" name="Int. J. Syst. Evol. Microbiol.">
        <title>Isolation and Polyphasic Characterization of Desulfuromonas versatilis sp. Nov., an Electrogenic Bacteria Capable of Versatile Metabolism Isolated from a Graphene Oxide-Reducing Enrichment Culture.</title>
        <authorList>
            <person name="Xie L."/>
            <person name="Yoshida N."/>
            <person name="Ishii S."/>
            <person name="Meng L."/>
        </authorList>
    </citation>
    <scope>NUCLEOTIDE SEQUENCE [LARGE SCALE GENOMIC DNA]</scope>
    <source>
        <strain evidence="3 4">NIT-T3</strain>
    </source>
</reference>
<evidence type="ECO:0000256" key="2">
    <source>
        <dbReference type="SAM" id="SignalP"/>
    </source>
</evidence>
<feature type="region of interest" description="Disordered" evidence="1">
    <location>
        <begin position="300"/>
        <end position="344"/>
    </location>
</feature>
<dbReference type="EMBL" id="AP024355">
    <property type="protein sequence ID" value="BCR06719.1"/>
    <property type="molecule type" value="Genomic_DNA"/>
</dbReference>
<proteinExistence type="predicted"/>
<feature type="compositionally biased region" description="Pro residues" evidence="1">
    <location>
        <begin position="317"/>
        <end position="342"/>
    </location>
</feature>
<evidence type="ECO:0000256" key="1">
    <source>
        <dbReference type="SAM" id="MobiDB-lite"/>
    </source>
</evidence>
<accession>A0ABM8HUX0</accession>
<feature type="compositionally biased region" description="Pro residues" evidence="1">
    <location>
        <begin position="194"/>
        <end position="212"/>
    </location>
</feature>
<keyword evidence="4" id="KW-1185">Reference proteome</keyword>
<feature type="region of interest" description="Disordered" evidence="1">
    <location>
        <begin position="146"/>
        <end position="177"/>
    </location>
</feature>
<name>A0ABM8HUX0_9BACT</name>
<gene>
    <name evidence="3" type="ORF">DESUT3_37880</name>
</gene>
<organism evidence="3 4">
    <name type="scientific">Desulfuromonas versatilis</name>
    <dbReference type="NCBI Taxonomy" id="2802975"/>
    <lineage>
        <taxon>Bacteria</taxon>
        <taxon>Pseudomonadati</taxon>
        <taxon>Thermodesulfobacteriota</taxon>
        <taxon>Desulfuromonadia</taxon>
        <taxon>Desulfuromonadales</taxon>
        <taxon>Desulfuromonadaceae</taxon>
        <taxon>Desulfuromonas</taxon>
    </lineage>
</organism>
<keyword evidence="2" id="KW-0732">Signal</keyword>
<feature type="chain" id="PRO_5045861816" evidence="2">
    <location>
        <begin position="22"/>
        <end position="490"/>
    </location>
</feature>
<evidence type="ECO:0000313" key="3">
    <source>
        <dbReference type="EMBL" id="BCR06719.1"/>
    </source>
</evidence>
<feature type="signal peptide" evidence="2">
    <location>
        <begin position="1"/>
        <end position="21"/>
    </location>
</feature>
<feature type="region of interest" description="Disordered" evidence="1">
    <location>
        <begin position="194"/>
        <end position="217"/>
    </location>
</feature>
<sequence length="490" mass="49893">MKHRYLLLVAVMLLWASPALAKLTFGVVEGGAVAEPQLRALGDYLQQGLREPVETRSFKDEKTLHGWLQQFRMVDLAILGRDYVGRQPAGEFFVLAELQGADGAPALVVMRQGTGAAQRAAIQKLLLGLAGDARLATFGASRIGPPGAQAAAAAPAPARPGAAASRPAPPSPAPGAAATSLRVGVLGAAAKPAAPPAVPVSAPAPAPTPAPEPVIARRPEPPLPVVAPSSVAPAAPAAVAQAPAALAAPTPAQAPVPAQAPAPAPPAPVVPAPQPPVAVAPAPAPVIAQAPAPAPVVAPAPTPAPAPAPQVARLEPPKPVAPPVAKPAPAPAAKPQPKPAPARPAGLPGARIVYIAPFNTVMVPGAFSEAAFDHFVDTLTSSGEQQGLEFIILKGGVERVDQAWLAANSYLTGEIFGYVEDKGASSTDIRTRSRVKLFPHGSDEPAIDFESPAKVFFDHDYSTLEKERRKLAEQMADDLATRVLASLTGG</sequence>
<protein>
    <submittedName>
        <fullName evidence="3">Uncharacterized protein</fullName>
    </submittedName>
</protein>
<dbReference type="RefSeq" id="WP_225911568.1">
    <property type="nucleotide sequence ID" value="NZ_AP024355.1"/>
</dbReference>
<dbReference type="Proteomes" id="UP001319827">
    <property type="component" value="Chromosome"/>
</dbReference>
<feature type="compositionally biased region" description="Low complexity" evidence="1">
    <location>
        <begin position="146"/>
        <end position="166"/>
    </location>
</feature>
<reference evidence="3 4" key="1">
    <citation type="journal article" date="2016" name="C (Basel)">
        <title>Selective Growth of and Electricity Production by Marine Exoelectrogenic Bacteria in Self-Aggregated Hydrogel of Microbially Reduced Graphene Oxide.</title>
        <authorList>
            <person name="Yoshida N."/>
            <person name="Goto Y."/>
            <person name="Miyata Y."/>
        </authorList>
    </citation>
    <scope>NUCLEOTIDE SEQUENCE [LARGE SCALE GENOMIC DNA]</scope>
    <source>
        <strain evidence="3 4">NIT-T3</strain>
    </source>
</reference>